<sequence length="273" mass="30127">MTLSKRVVSVAVFNCGYTAPSIQNARGQFHEIFTALLKPAFQRVRDSNPELPDIALDIKGWDTVKQEYPSTLDKIDAILVTGSPRGAYEDLEWIRTLDRYLADVYQQHPSIKIYGSCFGHQIICQAIFRDQGAVVAKDPSGFELGVHTINVSDEFLESFSGLLPSKSLRIQFLHADHVTFMNGSIPNGVHLIGSTSQCQNQGIYQPGRILTLQGHPEFDQFITTECLKLVGHRVGWEEEFLDAAIASATVSDDAAIAANIIVAFFLGLDLTKA</sequence>
<gene>
    <name evidence="2" type="ORF">EDB81DRAFT_707590</name>
</gene>
<dbReference type="PANTHER" id="PTHR42695">
    <property type="entry name" value="GLUTAMINE AMIDOTRANSFERASE YLR126C-RELATED"/>
    <property type="match status" value="1"/>
</dbReference>
<dbReference type="SUPFAM" id="SSF52317">
    <property type="entry name" value="Class I glutamine amidotransferase-like"/>
    <property type="match status" value="1"/>
</dbReference>
<accession>A0A9P9JS49</accession>
<dbReference type="PROSITE" id="PS51273">
    <property type="entry name" value="GATASE_TYPE_1"/>
    <property type="match status" value="1"/>
</dbReference>
<comment type="caution">
    <text evidence="2">The sequence shown here is derived from an EMBL/GenBank/DDBJ whole genome shotgun (WGS) entry which is preliminary data.</text>
</comment>
<name>A0A9P9JS49_9HYPO</name>
<evidence type="ECO:0000259" key="1">
    <source>
        <dbReference type="Pfam" id="PF00117"/>
    </source>
</evidence>
<evidence type="ECO:0000313" key="3">
    <source>
        <dbReference type="Proteomes" id="UP000738349"/>
    </source>
</evidence>
<proteinExistence type="predicted"/>
<reference evidence="2" key="1">
    <citation type="journal article" date="2021" name="Nat. Commun.">
        <title>Genetic determinants of endophytism in the Arabidopsis root mycobiome.</title>
        <authorList>
            <person name="Mesny F."/>
            <person name="Miyauchi S."/>
            <person name="Thiergart T."/>
            <person name="Pickel B."/>
            <person name="Atanasova L."/>
            <person name="Karlsson M."/>
            <person name="Huettel B."/>
            <person name="Barry K.W."/>
            <person name="Haridas S."/>
            <person name="Chen C."/>
            <person name="Bauer D."/>
            <person name="Andreopoulos W."/>
            <person name="Pangilinan J."/>
            <person name="LaButti K."/>
            <person name="Riley R."/>
            <person name="Lipzen A."/>
            <person name="Clum A."/>
            <person name="Drula E."/>
            <person name="Henrissat B."/>
            <person name="Kohler A."/>
            <person name="Grigoriev I.V."/>
            <person name="Martin F.M."/>
            <person name="Hacquard S."/>
        </authorList>
    </citation>
    <scope>NUCLEOTIDE SEQUENCE</scope>
    <source>
        <strain evidence="2">MPI-CAGE-AT-0147</strain>
    </source>
</reference>
<dbReference type="GO" id="GO:0005829">
    <property type="term" value="C:cytosol"/>
    <property type="evidence" value="ECO:0007669"/>
    <property type="project" value="TreeGrafter"/>
</dbReference>
<dbReference type="InterPro" id="IPR044992">
    <property type="entry name" value="ChyE-like"/>
</dbReference>
<protein>
    <submittedName>
        <fullName evidence="2">Class I glutamine amidotransferase-like protein</fullName>
    </submittedName>
</protein>
<dbReference type="OrthoDB" id="1669814at2759"/>
<keyword evidence="2" id="KW-0315">Glutamine amidotransferase</keyword>
<dbReference type="InterPro" id="IPR029062">
    <property type="entry name" value="Class_I_gatase-like"/>
</dbReference>
<dbReference type="GO" id="GO:0005634">
    <property type="term" value="C:nucleus"/>
    <property type="evidence" value="ECO:0007669"/>
    <property type="project" value="TreeGrafter"/>
</dbReference>
<dbReference type="Proteomes" id="UP000738349">
    <property type="component" value="Unassembled WGS sequence"/>
</dbReference>
<feature type="domain" description="Glutamine amidotransferase" evidence="1">
    <location>
        <begin position="58"/>
        <end position="219"/>
    </location>
</feature>
<dbReference type="EMBL" id="JAGMUV010000001">
    <property type="protein sequence ID" value="KAH7176893.1"/>
    <property type="molecule type" value="Genomic_DNA"/>
</dbReference>
<dbReference type="AlphaFoldDB" id="A0A9P9JS49"/>
<dbReference type="Pfam" id="PF00117">
    <property type="entry name" value="GATase"/>
    <property type="match status" value="1"/>
</dbReference>
<dbReference type="PANTHER" id="PTHR42695:SF6">
    <property type="entry name" value="GLUTAMINE AMIDOTRANSFERASE DOMAIN-CONTAINING PROTEIN"/>
    <property type="match status" value="1"/>
</dbReference>
<keyword evidence="3" id="KW-1185">Reference proteome</keyword>
<dbReference type="Gene3D" id="3.40.50.880">
    <property type="match status" value="1"/>
</dbReference>
<dbReference type="InterPro" id="IPR017926">
    <property type="entry name" value="GATASE"/>
</dbReference>
<organism evidence="2 3">
    <name type="scientific">Dactylonectria macrodidyma</name>
    <dbReference type="NCBI Taxonomy" id="307937"/>
    <lineage>
        <taxon>Eukaryota</taxon>
        <taxon>Fungi</taxon>
        <taxon>Dikarya</taxon>
        <taxon>Ascomycota</taxon>
        <taxon>Pezizomycotina</taxon>
        <taxon>Sordariomycetes</taxon>
        <taxon>Hypocreomycetidae</taxon>
        <taxon>Hypocreales</taxon>
        <taxon>Nectriaceae</taxon>
        <taxon>Dactylonectria</taxon>
    </lineage>
</organism>
<dbReference type="CDD" id="cd01741">
    <property type="entry name" value="GATase1_1"/>
    <property type="match status" value="1"/>
</dbReference>
<evidence type="ECO:0000313" key="2">
    <source>
        <dbReference type="EMBL" id="KAH7176893.1"/>
    </source>
</evidence>